<dbReference type="InterPro" id="IPR039426">
    <property type="entry name" value="TonB-dep_rcpt-like"/>
</dbReference>
<keyword evidence="4 8" id="KW-0812">Transmembrane</keyword>
<evidence type="ECO:0000256" key="4">
    <source>
        <dbReference type="ARBA" id="ARBA00022692"/>
    </source>
</evidence>
<dbReference type="GO" id="GO:0009279">
    <property type="term" value="C:cell outer membrane"/>
    <property type="evidence" value="ECO:0007669"/>
    <property type="project" value="UniProtKB-SubCell"/>
</dbReference>
<keyword evidence="6 8" id="KW-0472">Membrane</keyword>
<evidence type="ECO:0000256" key="8">
    <source>
        <dbReference type="PROSITE-ProRule" id="PRU01360"/>
    </source>
</evidence>
<dbReference type="AlphaFoldDB" id="A0A3R6H925"/>
<evidence type="ECO:0000256" key="2">
    <source>
        <dbReference type="ARBA" id="ARBA00022448"/>
    </source>
</evidence>
<feature type="signal peptide" evidence="9">
    <location>
        <begin position="1"/>
        <end position="35"/>
    </location>
</feature>
<dbReference type="InterPro" id="IPR037066">
    <property type="entry name" value="Plug_dom_sf"/>
</dbReference>
<dbReference type="EMBL" id="QRIN01000003">
    <property type="protein sequence ID" value="RHG69150.1"/>
    <property type="molecule type" value="Genomic_DNA"/>
</dbReference>
<comment type="similarity">
    <text evidence="8">Belongs to the TonB-dependent receptor family.</text>
</comment>
<dbReference type="Proteomes" id="UP000286501">
    <property type="component" value="Unassembled WGS sequence"/>
</dbReference>
<organism evidence="11 12">
    <name type="scientific">Segatella copri</name>
    <dbReference type="NCBI Taxonomy" id="165179"/>
    <lineage>
        <taxon>Bacteria</taxon>
        <taxon>Pseudomonadati</taxon>
        <taxon>Bacteroidota</taxon>
        <taxon>Bacteroidia</taxon>
        <taxon>Bacteroidales</taxon>
        <taxon>Prevotellaceae</taxon>
        <taxon>Segatella</taxon>
    </lineage>
</organism>
<dbReference type="Gene3D" id="2.40.170.20">
    <property type="entry name" value="TonB-dependent receptor, beta-barrel domain"/>
    <property type="match status" value="1"/>
</dbReference>
<sequence length="1041" mass="115277">MRQTQKISGFVHSQAYVKAIACLVLACGGALPTLAASETLSNPSVQSVQQNGTTIKGVVVDEQGEPIIGASVVEKGNAKNGTVTDLDGNYTLQIKKSNAPVVVSYIGYKSITIVKGGKVTLQADNKLLDELVVVGYGTQKKATLTGSVSSIGSDELSKMAATNITNALAGKTAGVIANTRTGEPGADDANILIRGKGTMGDTSPLIVVDGVADRSFGRLNPDDIESISVLKDASAAIYGARAANGVILVTTKRGKAGKVQVKYDGTVSFSQPTRIPKMLNAYEYATYTNEFDKNRGAALTYPEEALLKIKDGSDQISFPNTNWWDAVAQDWATNTQHSLSISGGTEKMSFYTSAQYMQQDPIYKNSPQKYKQYQFTTNLDAQINKSIKLSMDILGRRETRDRGVRSTEDMFGYFLTTNPMSAPYYPNGLLRKGFDGVTNNAVLMISDIPGKSTTTNNTLNLKPKVRIDLDVLTKGLYAEGYAALDFSFNNGKTMNNPFDIYQYNSDTDSYENLRSSTGSISVDSWSSNSDRITLNARIGYTRSFGDHKVDAFVSYEQMKYKYNSVSGYRKNFLSTALPDLNFGGTKDSDKDNSGYSDEFARQNWFGRVNYNYKDKYLAEATLRYDGSMNFAKGHRWGLFPSLSAGWVMSEENWFKPLSKAVNFLKLKASYGMMGNDNIAAYQYLSTFSYRANNLYAFGTTPSLVQSVFATTSANPLVTWEKAHSWNAGFSSQFLNGMFGLDFDWFKSARRDILITRNASVPTYTGLTLPSENLGKVDNTGFEAVAFYKDSKGDFSWNVSANVTYARNKVVYMDEAVKTVAWQRVTGHSMDGYTLYHAKGIYQTQEEVDKSIHLPGAKPGDLIFEDTNGDKQITWDDAVRTDKSATPRWMFGLTLGGSWKGLDFTAFFQGQADAQILVKPTMNMAKEFYDGRWREDASESERLNAKYPRAFMSVSQVDTRNVLDSDWWLRDASFVRLKSMEIGYTFPKTLIQHIGLSNARIYVNGNNLFTIDSMKIFDPEMTDGIKGYPIQRSWTFGLNLAF</sequence>
<dbReference type="Gene3D" id="2.60.40.1120">
    <property type="entry name" value="Carboxypeptidase-like, regulatory domain"/>
    <property type="match status" value="1"/>
</dbReference>
<evidence type="ECO:0000256" key="6">
    <source>
        <dbReference type="ARBA" id="ARBA00023136"/>
    </source>
</evidence>
<dbReference type="GO" id="GO:0015344">
    <property type="term" value="F:siderophore uptake transmembrane transporter activity"/>
    <property type="evidence" value="ECO:0007669"/>
    <property type="project" value="TreeGrafter"/>
</dbReference>
<keyword evidence="2 8" id="KW-0813">Transport</keyword>
<keyword evidence="11" id="KW-0675">Receptor</keyword>
<comment type="caution">
    <text evidence="11">The sequence shown here is derived from an EMBL/GenBank/DDBJ whole genome shotgun (WGS) entry which is preliminary data.</text>
</comment>
<dbReference type="NCBIfam" id="TIGR04057">
    <property type="entry name" value="SusC_RagA_signa"/>
    <property type="match status" value="1"/>
</dbReference>
<dbReference type="PANTHER" id="PTHR30069:SF29">
    <property type="entry name" value="HEMOGLOBIN AND HEMOGLOBIN-HAPTOGLOBIN-BINDING PROTEIN 1-RELATED"/>
    <property type="match status" value="1"/>
</dbReference>
<evidence type="ECO:0000256" key="9">
    <source>
        <dbReference type="SAM" id="SignalP"/>
    </source>
</evidence>
<dbReference type="InterPro" id="IPR036942">
    <property type="entry name" value="Beta-barrel_TonB_sf"/>
</dbReference>
<dbReference type="InterPro" id="IPR023997">
    <property type="entry name" value="TonB-dep_OMP_SusC/RagA_CS"/>
</dbReference>
<dbReference type="Pfam" id="PF13715">
    <property type="entry name" value="CarbopepD_reg_2"/>
    <property type="match status" value="1"/>
</dbReference>
<evidence type="ECO:0000256" key="7">
    <source>
        <dbReference type="ARBA" id="ARBA00023237"/>
    </source>
</evidence>
<evidence type="ECO:0000256" key="3">
    <source>
        <dbReference type="ARBA" id="ARBA00022452"/>
    </source>
</evidence>
<accession>A0A3R6H925</accession>
<evidence type="ECO:0000256" key="5">
    <source>
        <dbReference type="ARBA" id="ARBA00022729"/>
    </source>
</evidence>
<proteinExistence type="inferred from homology"/>
<dbReference type="SUPFAM" id="SSF49464">
    <property type="entry name" value="Carboxypeptidase regulatory domain-like"/>
    <property type="match status" value="1"/>
</dbReference>
<dbReference type="Pfam" id="PF07715">
    <property type="entry name" value="Plug"/>
    <property type="match status" value="1"/>
</dbReference>
<evidence type="ECO:0000259" key="10">
    <source>
        <dbReference type="Pfam" id="PF07715"/>
    </source>
</evidence>
<evidence type="ECO:0000313" key="11">
    <source>
        <dbReference type="EMBL" id="RHG69150.1"/>
    </source>
</evidence>
<keyword evidence="7 8" id="KW-0998">Cell outer membrane</keyword>
<dbReference type="Gene3D" id="2.170.130.10">
    <property type="entry name" value="TonB-dependent receptor, plug domain"/>
    <property type="match status" value="1"/>
</dbReference>
<dbReference type="PANTHER" id="PTHR30069">
    <property type="entry name" value="TONB-DEPENDENT OUTER MEMBRANE RECEPTOR"/>
    <property type="match status" value="1"/>
</dbReference>
<dbReference type="SUPFAM" id="SSF56935">
    <property type="entry name" value="Porins"/>
    <property type="match status" value="1"/>
</dbReference>
<comment type="subcellular location">
    <subcellularLocation>
        <location evidence="1 8">Cell outer membrane</location>
        <topology evidence="1 8">Multi-pass membrane protein</topology>
    </subcellularLocation>
</comment>
<dbReference type="InterPro" id="IPR012910">
    <property type="entry name" value="Plug_dom"/>
</dbReference>
<name>A0A3R6H925_9BACT</name>
<dbReference type="GO" id="GO:0044718">
    <property type="term" value="P:siderophore transmembrane transport"/>
    <property type="evidence" value="ECO:0007669"/>
    <property type="project" value="TreeGrafter"/>
</dbReference>
<gene>
    <name evidence="11" type="ORF">DW250_01105</name>
</gene>
<dbReference type="InterPro" id="IPR008969">
    <property type="entry name" value="CarboxyPept-like_regulatory"/>
</dbReference>
<evidence type="ECO:0000256" key="1">
    <source>
        <dbReference type="ARBA" id="ARBA00004571"/>
    </source>
</evidence>
<dbReference type="InterPro" id="IPR023996">
    <property type="entry name" value="TonB-dep_OMP_SusC/RagA"/>
</dbReference>
<dbReference type="FunFam" id="2.170.130.10:FF:000003">
    <property type="entry name" value="SusC/RagA family TonB-linked outer membrane protein"/>
    <property type="match status" value="1"/>
</dbReference>
<dbReference type="PROSITE" id="PS52016">
    <property type="entry name" value="TONB_DEPENDENT_REC_3"/>
    <property type="match status" value="1"/>
</dbReference>
<dbReference type="RefSeq" id="WP_118200069.1">
    <property type="nucleotide sequence ID" value="NZ_QRIF01000003.1"/>
</dbReference>
<keyword evidence="5 9" id="KW-0732">Signal</keyword>
<feature type="chain" id="PRO_5043187813" evidence="9">
    <location>
        <begin position="36"/>
        <end position="1041"/>
    </location>
</feature>
<dbReference type="NCBIfam" id="TIGR04056">
    <property type="entry name" value="OMP_RagA_SusC"/>
    <property type="match status" value="1"/>
</dbReference>
<reference evidence="11 12" key="1">
    <citation type="submission" date="2018-08" db="EMBL/GenBank/DDBJ databases">
        <title>A genome reference for cultivated species of the human gut microbiota.</title>
        <authorList>
            <person name="Zou Y."/>
            <person name="Xue W."/>
            <person name="Luo G."/>
        </authorList>
    </citation>
    <scope>NUCLEOTIDE SEQUENCE [LARGE SCALE GENOMIC DNA]</scope>
    <source>
        <strain evidence="11 12">AM22-1</strain>
    </source>
</reference>
<keyword evidence="3 8" id="KW-1134">Transmembrane beta strand</keyword>
<evidence type="ECO:0000313" key="12">
    <source>
        <dbReference type="Proteomes" id="UP000286501"/>
    </source>
</evidence>
<protein>
    <submittedName>
        <fullName evidence="11">TonB-dependent receptor</fullName>
    </submittedName>
</protein>
<feature type="domain" description="TonB-dependent receptor plug" evidence="10">
    <location>
        <begin position="141"/>
        <end position="246"/>
    </location>
</feature>